<dbReference type="InterPro" id="IPR000551">
    <property type="entry name" value="MerR-type_HTH_dom"/>
</dbReference>
<organism evidence="5 8">
    <name type="scientific">Phytopseudomonas dryadis</name>
    <dbReference type="NCBI Taxonomy" id="2487520"/>
    <lineage>
        <taxon>Bacteria</taxon>
        <taxon>Pseudomonadati</taxon>
        <taxon>Pseudomonadota</taxon>
        <taxon>Gammaproteobacteria</taxon>
        <taxon>Pseudomonadales</taxon>
        <taxon>Pseudomonadaceae</taxon>
        <taxon>Phytopseudomonas</taxon>
    </lineage>
</organism>
<dbReference type="InterPro" id="IPR009061">
    <property type="entry name" value="DNA-bd_dom_put_sf"/>
</dbReference>
<name>A0A4Q9R700_9GAMM</name>
<evidence type="ECO:0000259" key="4">
    <source>
        <dbReference type="PROSITE" id="PS50937"/>
    </source>
</evidence>
<dbReference type="GO" id="GO:0003700">
    <property type="term" value="F:DNA-binding transcription factor activity"/>
    <property type="evidence" value="ECO:0007669"/>
    <property type="project" value="InterPro"/>
</dbReference>
<dbReference type="PANTHER" id="PTHR30204:SF67">
    <property type="entry name" value="HTH-TYPE TRANSCRIPTIONAL REGULATOR MLRA-RELATED"/>
    <property type="match status" value="1"/>
</dbReference>
<dbReference type="CDD" id="cd01104">
    <property type="entry name" value="HTH_MlrA-CarA"/>
    <property type="match status" value="1"/>
</dbReference>
<accession>A0A4Q9R700</accession>
<evidence type="ECO:0000256" key="1">
    <source>
        <dbReference type="ARBA" id="ARBA00023015"/>
    </source>
</evidence>
<evidence type="ECO:0000256" key="3">
    <source>
        <dbReference type="ARBA" id="ARBA00023163"/>
    </source>
</evidence>
<gene>
    <name evidence="6" type="ORF">DNK34_24370</name>
    <name evidence="5" type="ORF">DNK44_03990</name>
</gene>
<dbReference type="EMBL" id="QJUL01000004">
    <property type="protein sequence ID" value="TBU96324.1"/>
    <property type="molecule type" value="Genomic_DNA"/>
</dbReference>
<dbReference type="InterPro" id="IPR047057">
    <property type="entry name" value="MerR_fam"/>
</dbReference>
<sequence>MSRPTERQAADGYRDAQAKGLLPIREVAAITGVNPVTLRAWERRYGLIVPYRTAKGHRLYAPHQVQTIQAVLAWLDRGVSVGQVKALLHAAPSLPADQAAQWQHKRERLKLAIDNLSERQLDEGFNAELSLYPPRVLCQHLLLPLFETLEQRWRQQPGAQTQRLFLHTWLRSKLGARVYHDNRQHQGPAVLLINLGPTPMAPALWLSAWLIGSANCPVAAFDGPIPAAELATAIELLQPRALLLFSDADPDRLLPAWLHDWGLPCLLIGVRDAGPGQALPANLPADADITLVADPLAALQVLADRRLLAQDSPCCN</sequence>
<reference evidence="7 8" key="1">
    <citation type="submission" date="2018-06" db="EMBL/GenBank/DDBJ databases">
        <title>Three novel Pseudomonas species isolated from symptomatic oak.</title>
        <authorList>
            <person name="Bueno-Gonzalez V."/>
            <person name="Brady C."/>
        </authorList>
    </citation>
    <scope>NUCLEOTIDE SEQUENCE [LARGE SCALE GENOMIC DNA]</scope>
    <source>
        <strain evidence="6 7">P26B</strain>
        <strain evidence="5 8">P6B</strain>
    </source>
</reference>
<comment type="caution">
    <text evidence="5">The sequence shown here is derived from an EMBL/GenBank/DDBJ whole genome shotgun (WGS) entry which is preliminary data.</text>
</comment>
<proteinExistence type="predicted"/>
<dbReference type="SUPFAM" id="SSF46955">
    <property type="entry name" value="Putative DNA-binding domain"/>
    <property type="match status" value="1"/>
</dbReference>
<dbReference type="RefSeq" id="WP_131176970.1">
    <property type="nucleotide sequence ID" value="NZ_QJUL01000004.1"/>
</dbReference>
<keyword evidence="2" id="KW-0238">DNA-binding</keyword>
<keyword evidence="1" id="KW-0805">Transcription regulation</keyword>
<dbReference type="SMART" id="SM00422">
    <property type="entry name" value="HTH_MERR"/>
    <property type="match status" value="1"/>
</dbReference>
<dbReference type="Pfam" id="PF13411">
    <property type="entry name" value="MerR_1"/>
    <property type="match status" value="1"/>
</dbReference>
<keyword evidence="7" id="KW-1185">Reference proteome</keyword>
<keyword evidence="3" id="KW-0804">Transcription</keyword>
<evidence type="ECO:0000313" key="7">
    <source>
        <dbReference type="Proteomes" id="UP000291334"/>
    </source>
</evidence>
<evidence type="ECO:0000256" key="2">
    <source>
        <dbReference type="ARBA" id="ARBA00023125"/>
    </source>
</evidence>
<dbReference type="Gene3D" id="1.10.1660.10">
    <property type="match status" value="1"/>
</dbReference>
<dbReference type="PROSITE" id="PS50937">
    <property type="entry name" value="HTH_MERR_2"/>
    <property type="match status" value="1"/>
</dbReference>
<dbReference type="Proteomes" id="UP000293172">
    <property type="component" value="Unassembled WGS sequence"/>
</dbReference>
<evidence type="ECO:0000313" key="5">
    <source>
        <dbReference type="EMBL" id="TBU96324.1"/>
    </source>
</evidence>
<feature type="domain" description="HTH merR-type" evidence="4">
    <location>
        <begin position="21"/>
        <end position="90"/>
    </location>
</feature>
<dbReference type="OrthoDB" id="9800334at2"/>
<dbReference type="PANTHER" id="PTHR30204">
    <property type="entry name" value="REDOX-CYCLING DRUG-SENSING TRANSCRIPTIONAL ACTIVATOR SOXR"/>
    <property type="match status" value="1"/>
</dbReference>
<dbReference type="Proteomes" id="UP000291334">
    <property type="component" value="Unassembled WGS sequence"/>
</dbReference>
<evidence type="ECO:0000313" key="8">
    <source>
        <dbReference type="Proteomes" id="UP000293172"/>
    </source>
</evidence>
<evidence type="ECO:0000313" key="6">
    <source>
        <dbReference type="EMBL" id="TBU99535.1"/>
    </source>
</evidence>
<dbReference type="AlphaFoldDB" id="A0A4Q9R700"/>
<protein>
    <submittedName>
        <fullName evidence="5">Helix-turn-helix-type transcriptional regulator</fullName>
    </submittedName>
</protein>
<dbReference type="EMBL" id="QJUM01000047">
    <property type="protein sequence ID" value="TBU99535.1"/>
    <property type="molecule type" value="Genomic_DNA"/>
</dbReference>
<dbReference type="GO" id="GO:0003677">
    <property type="term" value="F:DNA binding"/>
    <property type="evidence" value="ECO:0007669"/>
    <property type="project" value="UniProtKB-KW"/>
</dbReference>